<dbReference type="EMBL" id="AP022869">
    <property type="protein sequence ID" value="BCB73148.1"/>
    <property type="molecule type" value="Genomic_DNA"/>
</dbReference>
<gene>
    <name evidence="2" type="ORF">HMEPL2_34990</name>
    <name evidence="1" type="ORF">HMSLTHF_08950</name>
</gene>
<evidence type="ECO:0000313" key="3">
    <source>
        <dbReference type="Proteomes" id="UP000501053"/>
    </source>
</evidence>
<dbReference type="Proteomes" id="UP000503197">
    <property type="component" value="Chromosome"/>
</dbReference>
<name>A0A6F8XG66_9GAMM</name>
<dbReference type="Proteomes" id="UP000501053">
    <property type="component" value="Chromosome"/>
</dbReference>
<protein>
    <submittedName>
        <fullName evidence="2">Uncharacterized protein</fullName>
    </submittedName>
</protein>
<evidence type="ECO:0000313" key="1">
    <source>
        <dbReference type="EMBL" id="BCA91120.1"/>
    </source>
</evidence>
<dbReference type="AlphaFoldDB" id="A0A6F8XG66"/>
<evidence type="ECO:0000313" key="4">
    <source>
        <dbReference type="Proteomes" id="UP000503197"/>
    </source>
</evidence>
<sequence>MPLSNASRAETWLAANIVATVIISRIARCRGSSVGLEIEDIGTKRLTIGYIRNRMPTFYIEG</sequence>
<organism evidence="2 3">
    <name type="scientific">Vreelandella aquamarina</name>
    <dbReference type="NCBI Taxonomy" id="77097"/>
    <lineage>
        <taxon>Bacteria</taxon>
        <taxon>Pseudomonadati</taxon>
        <taxon>Pseudomonadota</taxon>
        <taxon>Gammaproteobacteria</taxon>
        <taxon>Oceanospirillales</taxon>
        <taxon>Halomonadaceae</taxon>
        <taxon>Vreelandella</taxon>
    </lineage>
</organism>
<evidence type="ECO:0000313" key="2">
    <source>
        <dbReference type="EMBL" id="BCB73148.1"/>
    </source>
</evidence>
<reference evidence="2 3" key="2">
    <citation type="submission" date="2020-03" db="EMBL/GenBank/DDBJ databases">
        <title>Complete Genome Sequence of Halomonas meridiana strain Eplume2, isolated from hydrothermal-plume in the north east Pacific Ocean.</title>
        <authorList>
            <person name="Kurihara Y."/>
            <person name="Kawai S."/>
            <person name="Sakai A."/>
            <person name="Galipon J."/>
            <person name="Arakawa K."/>
        </authorList>
    </citation>
    <scope>NUCLEOTIDE SEQUENCE [LARGE SCALE GENOMIC DNA]</scope>
    <source>
        <strain evidence="2 3">Eplume2</strain>
    </source>
</reference>
<reference evidence="1 4" key="1">
    <citation type="submission" date="2020-02" db="EMBL/GenBank/DDBJ databases">
        <title>Complete Genome Sequence of Halomonas meridiana strain BAA-801, Isolated from Deep Sea Thermal Vent.</title>
        <authorList>
            <person name="Takahashi Y."/>
            <person name="Takahashi H."/>
            <person name="Galipon J."/>
            <person name="Arakawa K."/>
        </authorList>
    </citation>
    <scope>NUCLEOTIDE SEQUENCE [LARGE SCALE GENOMIC DNA]</scope>
    <source>
        <strain evidence="1 4">Slthf1</strain>
    </source>
</reference>
<dbReference type="EMBL" id="AP022821">
    <property type="protein sequence ID" value="BCA91120.1"/>
    <property type="molecule type" value="Genomic_DNA"/>
</dbReference>
<accession>A0A6F8XG66</accession>
<keyword evidence="3" id="KW-1185">Reference proteome</keyword>
<proteinExistence type="predicted"/>